<gene>
    <name evidence="1" type="ORF">F1C12_02195</name>
</gene>
<name>A0A7G6Y6F2_9MICO</name>
<dbReference type="RefSeq" id="WP_185277234.1">
    <property type="nucleotide sequence ID" value="NZ_CP043641.1"/>
</dbReference>
<evidence type="ECO:0000313" key="1">
    <source>
        <dbReference type="EMBL" id="QNE34067.1"/>
    </source>
</evidence>
<dbReference type="KEGG" id="lse:F1C12_02195"/>
<reference evidence="2" key="1">
    <citation type="submission" date="2019-09" db="EMBL/GenBank/DDBJ databases">
        <title>Antimicrobial potential of Antarctic Bacteria.</title>
        <authorList>
            <person name="Benaud N."/>
            <person name="Edwards R.J."/>
            <person name="Ferrari B.C."/>
        </authorList>
    </citation>
    <scope>NUCLEOTIDE SEQUENCE [LARGE SCALE GENOMIC DNA]</scope>
    <source>
        <strain evidence="2">INR9</strain>
    </source>
</reference>
<sequence>MTTASALLIDRDILPLAELFSLVLDGQLYRVGDAFAATDTPDTPSLRAHAFAALRPGSTVADRGTAAWIHGTRSAPPVRPQVCVDRSHRGRVSSDFDARQHALPDGEVVVLSGVRVTAPLRTAADLMLTLPRFGLPEALEVRHLLELGRASPERLGAHLARTRRHGSTRALTRMSVVERTELPTPVSPR</sequence>
<evidence type="ECO:0008006" key="3">
    <source>
        <dbReference type="Google" id="ProtNLM"/>
    </source>
</evidence>
<dbReference type="AlphaFoldDB" id="A0A7G6Y6F2"/>
<dbReference type="EMBL" id="CP043641">
    <property type="protein sequence ID" value="QNE34067.1"/>
    <property type="molecule type" value="Genomic_DNA"/>
</dbReference>
<protein>
    <recommendedName>
        <fullName evidence="3">AbiEi antitoxin C-terminal domain-containing protein</fullName>
    </recommendedName>
</protein>
<proteinExistence type="predicted"/>
<accession>A0A7G6Y6F2</accession>
<dbReference type="Proteomes" id="UP000515511">
    <property type="component" value="Chromosome"/>
</dbReference>
<organism evidence="1 2">
    <name type="scientific">Leifsonia shinshuensis</name>
    <dbReference type="NCBI Taxonomy" id="150026"/>
    <lineage>
        <taxon>Bacteria</taxon>
        <taxon>Bacillati</taxon>
        <taxon>Actinomycetota</taxon>
        <taxon>Actinomycetes</taxon>
        <taxon>Micrococcales</taxon>
        <taxon>Microbacteriaceae</taxon>
        <taxon>Leifsonia</taxon>
    </lineage>
</organism>
<evidence type="ECO:0000313" key="2">
    <source>
        <dbReference type="Proteomes" id="UP000515511"/>
    </source>
</evidence>